<proteinExistence type="predicted"/>
<gene>
    <name evidence="6" type="ORF">HII31_09291</name>
</gene>
<keyword evidence="2 5" id="KW-0812">Transmembrane</keyword>
<dbReference type="PANTHER" id="PTHR31465:SF1">
    <property type="entry name" value="PROTEIN RTA1-RELATED"/>
    <property type="match status" value="1"/>
</dbReference>
<feature type="transmembrane region" description="Helical" evidence="5">
    <location>
        <begin position="59"/>
        <end position="77"/>
    </location>
</feature>
<keyword evidence="3 5" id="KW-1133">Transmembrane helix</keyword>
<dbReference type="EMBL" id="JABCIY010000191">
    <property type="protein sequence ID" value="KAF7189313.1"/>
    <property type="molecule type" value="Genomic_DNA"/>
</dbReference>
<evidence type="ECO:0000313" key="7">
    <source>
        <dbReference type="Proteomes" id="UP000660729"/>
    </source>
</evidence>
<evidence type="ECO:0000313" key="6">
    <source>
        <dbReference type="EMBL" id="KAF7189313.1"/>
    </source>
</evidence>
<evidence type="ECO:0000256" key="4">
    <source>
        <dbReference type="ARBA" id="ARBA00023136"/>
    </source>
</evidence>
<dbReference type="PANTHER" id="PTHR31465">
    <property type="entry name" value="PROTEIN RTA1-RELATED"/>
    <property type="match status" value="1"/>
</dbReference>
<feature type="transmembrane region" description="Helical" evidence="5">
    <location>
        <begin position="133"/>
        <end position="159"/>
    </location>
</feature>
<comment type="caution">
    <text evidence="6">The sequence shown here is derived from an EMBL/GenBank/DDBJ whole genome shotgun (WGS) entry which is preliminary data.</text>
</comment>
<feature type="transmembrane region" description="Helical" evidence="5">
    <location>
        <begin position="207"/>
        <end position="223"/>
    </location>
</feature>
<sequence>MSYKGGYIDPNFPNPMGPNDATIIIYGYTPSLAVGVLGVVLFVIATAAHLYLLIRHRTWYFTPMLVGTVMEVVGYVFRLLSSQQDPYSVPWFVVQYFFIVIAPVFFSAAIYTIVSIMINIYGHDHAPLPPKAILATFITCDVVATIVQIAGAALVGVAYSNQKNPTTYNHILLAGLAFQVFSFAVFLIILAWTLSKARNSPRSIDKGFITGVIVATIAVYLRTCFRLAETAEGLMQHLSTHEVFFGCLEFALIVIAVFIFTYWHPGRWLSGGTSSERAEKPRTQGQIPQQ</sequence>
<organism evidence="6 7">
    <name type="scientific">Pseudocercospora fuligena</name>
    <dbReference type="NCBI Taxonomy" id="685502"/>
    <lineage>
        <taxon>Eukaryota</taxon>
        <taxon>Fungi</taxon>
        <taxon>Dikarya</taxon>
        <taxon>Ascomycota</taxon>
        <taxon>Pezizomycotina</taxon>
        <taxon>Dothideomycetes</taxon>
        <taxon>Dothideomycetidae</taxon>
        <taxon>Mycosphaerellales</taxon>
        <taxon>Mycosphaerellaceae</taxon>
        <taxon>Pseudocercospora</taxon>
    </lineage>
</organism>
<keyword evidence="4 5" id="KW-0472">Membrane</keyword>
<evidence type="ECO:0000256" key="5">
    <source>
        <dbReference type="SAM" id="Phobius"/>
    </source>
</evidence>
<dbReference type="AlphaFoldDB" id="A0A8H6VEF3"/>
<dbReference type="OrthoDB" id="4521223at2759"/>
<reference evidence="6" key="1">
    <citation type="submission" date="2020-04" db="EMBL/GenBank/DDBJ databases">
        <title>Draft genome resource of the tomato pathogen Pseudocercospora fuligena.</title>
        <authorList>
            <person name="Zaccaron A."/>
        </authorList>
    </citation>
    <scope>NUCLEOTIDE SEQUENCE</scope>
    <source>
        <strain evidence="6">PF001</strain>
    </source>
</reference>
<feature type="transmembrane region" description="Helical" evidence="5">
    <location>
        <begin position="171"/>
        <end position="195"/>
    </location>
</feature>
<accession>A0A8H6VEF3</accession>
<evidence type="ECO:0000256" key="3">
    <source>
        <dbReference type="ARBA" id="ARBA00022989"/>
    </source>
</evidence>
<feature type="transmembrane region" description="Helical" evidence="5">
    <location>
        <begin position="97"/>
        <end position="121"/>
    </location>
</feature>
<evidence type="ECO:0000256" key="1">
    <source>
        <dbReference type="ARBA" id="ARBA00004141"/>
    </source>
</evidence>
<dbReference type="GO" id="GO:0016020">
    <property type="term" value="C:membrane"/>
    <property type="evidence" value="ECO:0007669"/>
    <property type="project" value="UniProtKB-SubCell"/>
</dbReference>
<evidence type="ECO:0000256" key="2">
    <source>
        <dbReference type="ARBA" id="ARBA00022692"/>
    </source>
</evidence>
<dbReference type="Proteomes" id="UP000660729">
    <property type="component" value="Unassembled WGS sequence"/>
</dbReference>
<feature type="transmembrane region" description="Helical" evidence="5">
    <location>
        <begin position="23"/>
        <end position="52"/>
    </location>
</feature>
<feature type="transmembrane region" description="Helical" evidence="5">
    <location>
        <begin position="243"/>
        <end position="263"/>
    </location>
</feature>
<comment type="subcellular location">
    <subcellularLocation>
        <location evidence="1">Membrane</location>
        <topology evidence="1">Multi-pass membrane protein</topology>
    </subcellularLocation>
</comment>
<name>A0A8H6VEF3_9PEZI</name>
<protein>
    <submittedName>
        <fullName evidence="6">Efflux pump himE</fullName>
    </submittedName>
</protein>
<dbReference type="Pfam" id="PF04479">
    <property type="entry name" value="RTA1"/>
    <property type="match status" value="1"/>
</dbReference>
<dbReference type="InterPro" id="IPR007568">
    <property type="entry name" value="RTA1"/>
</dbReference>
<keyword evidence="7" id="KW-1185">Reference proteome</keyword>